<protein>
    <submittedName>
        <fullName evidence="3">SCY1 protein kinase Ppk3</fullName>
    </submittedName>
</protein>
<name>S9R6L1_SCHOY</name>
<dbReference type="eggNOG" id="KOG1243">
    <property type="taxonomic scope" value="Eukaryota"/>
</dbReference>
<dbReference type="VEuPathDB" id="FungiDB:SOCG_03152"/>
<dbReference type="Proteomes" id="UP000016088">
    <property type="component" value="Unassembled WGS sequence"/>
</dbReference>
<dbReference type="Gene3D" id="3.30.200.20">
    <property type="entry name" value="Phosphorylase Kinase, domain 1"/>
    <property type="match status" value="1"/>
</dbReference>
<dbReference type="PROSITE" id="PS50011">
    <property type="entry name" value="PROTEIN_KINASE_DOM"/>
    <property type="match status" value="1"/>
</dbReference>
<dbReference type="InterPro" id="IPR011009">
    <property type="entry name" value="Kinase-like_dom_sf"/>
</dbReference>
<dbReference type="GeneID" id="25032124"/>
<dbReference type="AlphaFoldDB" id="S9R6L1"/>
<dbReference type="InterPro" id="IPR016024">
    <property type="entry name" value="ARM-type_fold"/>
</dbReference>
<dbReference type="OrthoDB" id="447103at2759"/>
<dbReference type="GO" id="GO:0005737">
    <property type="term" value="C:cytoplasm"/>
    <property type="evidence" value="ECO:0007669"/>
    <property type="project" value="TreeGrafter"/>
</dbReference>
<organism evidence="3 4">
    <name type="scientific">Schizosaccharomyces octosporus (strain yFS286)</name>
    <name type="common">Fission yeast</name>
    <name type="synonym">Octosporomyces octosporus</name>
    <dbReference type="NCBI Taxonomy" id="483514"/>
    <lineage>
        <taxon>Eukaryota</taxon>
        <taxon>Fungi</taxon>
        <taxon>Dikarya</taxon>
        <taxon>Ascomycota</taxon>
        <taxon>Taphrinomycotina</taxon>
        <taxon>Schizosaccharomycetes</taxon>
        <taxon>Schizosaccharomycetales</taxon>
        <taxon>Schizosaccharomycetaceae</taxon>
        <taxon>Schizosaccharomyces</taxon>
    </lineage>
</organism>
<gene>
    <name evidence="3" type="ORF">SOCG_03152</name>
</gene>
<keyword evidence="3" id="KW-0808">Transferase</keyword>
<feature type="region of interest" description="Disordered" evidence="1">
    <location>
        <begin position="559"/>
        <end position="610"/>
    </location>
</feature>
<accession>S9R6L1</accession>
<dbReference type="GO" id="GO:0005524">
    <property type="term" value="F:ATP binding"/>
    <property type="evidence" value="ECO:0007669"/>
    <property type="project" value="InterPro"/>
</dbReference>
<dbReference type="InterPro" id="IPR051177">
    <property type="entry name" value="CIK-Related_Protein"/>
</dbReference>
<keyword evidence="4" id="KW-1185">Reference proteome</keyword>
<proteinExistence type="predicted"/>
<dbReference type="SUPFAM" id="SSF48371">
    <property type="entry name" value="ARM repeat"/>
    <property type="match status" value="1"/>
</dbReference>
<dbReference type="HOGENOM" id="CLU_010392_1_0_1"/>
<evidence type="ECO:0000256" key="1">
    <source>
        <dbReference type="SAM" id="MobiDB-lite"/>
    </source>
</evidence>
<feature type="domain" description="Protein kinase" evidence="2">
    <location>
        <begin position="22"/>
        <end position="262"/>
    </location>
</feature>
<evidence type="ECO:0000313" key="3">
    <source>
        <dbReference type="EMBL" id="EPX73935.1"/>
    </source>
</evidence>
<feature type="compositionally biased region" description="Polar residues" evidence="1">
    <location>
        <begin position="592"/>
        <end position="602"/>
    </location>
</feature>
<dbReference type="SUPFAM" id="SSF56112">
    <property type="entry name" value="Protein kinase-like (PK-like)"/>
    <property type="match status" value="1"/>
</dbReference>
<dbReference type="PANTHER" id="PTHR12984">
    <property type="entry name" value="SCY1-RELATED S/T PROTEIN KINASE-LIKE"/>
    <property type="match status" value="1"/>
</dbReference>
<dbReference type="Gene3D" id="1.10.510.10">
    <property type="entry name" value="Transferase(Phosphotransferase) domain 1"/>
    <property type="match status" value="1"/>
</dbReference>
<dbReference type="GO" id="GO:0004672">
    <property type="term" value="F:protein kinase activity"/>
    <property type="evidence" value="ECO:0007669"/>
    <property type="project" value="InterPro"/>
</dbReference>
<dbReference type="PANTHER" id="PTHR12984:SF3">
    <property type="entry name" value="N-TERMINAL KINASE-LIKE PROTEIN"/>
    <property type="match status" value="1"/>
</dbReference>
<dbReference type="InterPro" id="IPR000719">
    <property type="entry name" value="Prot_kinase_dom"/>
</dbReference>
<keyword evidence="3" id="KW-0418">Kinase</keyword>
<dbReference type="EMBL" id="KE503206">
    <property type="protein sequence ID" value="EPX73935.1"/>
    <property type="molecule type" value="Genomic_DNA"/>
</dbReference>
<sequence>MDFLKSAASLISKANFMFPYDLYEKVPLPTGSWWTLHNGRIKQTGEQCSIFSIPITANPELVKLTEQAADQFKVIRHPCIIKILETHKDSTALYIATEVVRPLIDELGSSNNNQKQCGLWRIASALSFLEEKSLIHGNVQMSSVYLNESYEWVLGDFFLVGSNYDTFKKNFQILNPFNSLASSSVRELVLHREYSQVDCIEFTYLAYQVFDSINDKAVDFNQRENVPANMHGSLKKLISQGSKQRISISEFLRLGERPGGFFRSNFIVLVNMINKMQIHDPADCQKFFDLLKTNLTFLSSNYLQKKALPLIFLSLKSDAFANASELLFSIAYTIKNNKDFEKDFGIPFLSCLKTVNNRVRTLLVDALYKHNDLLPPVLTSDDAFLLYCNFVKFNDAKLKFSAILLYSAIASKISKKALNNDLLRTLALLQNDAQPSIRINSIICLGKISELLDQQIRTRVLVAALSKSLKDPIADARKATLDVMLATAAYFSVKELASKLLPCVVPLLVDDNESICVSSEEVTQKFLNRIKDYNEGRDENMSDVPSKSFLNIFFRPASTPRPKESSTNLSEGVHNSREFTSNEDTKWRPENTALNRGKSNAVSLADETEDQLDDEWMQDWDDNVEDDLSSEVNNWGL</sequence>
<dbReference type="OMA" id="NDTSWAG"/>
<dbReference type="Gene3D" id="1.25.10.10">
    <property type="entry name" value="Leucine-rich Repeat Variant"/>
    <property type="match status" value="1"/>
</dbReference>
<dbReference type="RefSeq" id="XP_013017094.1">
    <property type="nucleotide sequence ID" value="XM_013161640.1"/>
</dbReference>
<reference evidence="3 4" key="1">
    <citation type="journal article" date="2011" name="Science">
        <title>Comparative functional genomics of the fission yeasts.</title>
        <authorList>
            <person name="Rhind N."/>
            <person name="Chen Z."/>
            <person name="Yassour M."/>
            <person name="Thompson D.A."/>
            <person name="Haas B.J."/>
            <person name="Habib N."/>
            <person name="Wapinski I."/>
            <person name="Roy S."/>
            <person name="Lin M.F."/>
            <person name="Heiman D.I."/>
            <person name="Young S.K."/>
            <person name="Furuya K."/>
            <person name="Guo Y."/>
            <person name="Pidoux A."/>
            <person name="Chen H.M."/>
            <person name="Robbertse B."/>
            <person name="Goldberg J.M."/>
            <person name="Aoki K."/>
            <person name="Bayne E.H."/>
            <person name="Berlin A.M."/>
            <person name="Desjardins C.A."/>
            <person name="Dobbs E."/>
            <person name="Dukaj L."/>
            <person name="Fan L."/>
            <person name="FitzGerald M.G."/>
            <person name="French C."/>
            <person name="Gujja S."/>
            <person name="Hansen K."/>
            <person name="Keifenheim D."/>
            <person name="Levin J.Z."/>
            <person name="Mosher R.A."/>
            <person name="Mueller C.A."/>
            <person name="Pfiffner J."/>
            <person name="Priest M."/>
            <person name="Russ C."/>
            <person name="Smialowska A."/>
            <person name="Swoboda P."/>
            <person name="Sykes S.M."/>
            <person name="Vaughn M."/>
            <person name="Vengrova S."/>
            <person name="Yoder R."/>
            <person name="Zeng Q."/>
            <person name="Allshire R."/>
            <person name="Baulcombe D."/>
            <person name="Birren B.W."/>
            <person name="Brown W."/>
            <person name="Ekwall K."/>
            <person name="Kellis M."/>
            <person name="Leatherwood J."/>
            <person name="Levin H."/>
            <person name="Margalit H."/>
            <person name="Martienssen R."/>
            <person name="Nieduszynski C.A."/>
            <person name="Spatafora J.W."/>
            <person name="Friedman N."/>
            <person name="Dalgaard J.Z."/>
            <person name="Baumann P."/>
            <person name="Niki H."/>
            <person name="Regev A."/>
            <person name="Nusbaum C."/>
        </authorList>
    </citation>
    <scope>NUCLEOTIDE SEQUENCE [LARGE SCALE GENOMIC DNA]</scope>
    <source>
        <strain evidence="4">yFS286</strain>
    </source>
</reference>
<evidence type="ECO:0000259" key="2">
    <source>
        <dbReference type="PROSITE" id="PS50011"/>
    </source>
</evidence>
<dbReference type="InterPro" id="IPR011989">
    <property type="entry name" value="ARM-like"/>
</dbReference>
<dbReference type="GO" id="GO:0006409">
    <property type="term" value="P:tRNA export from nucleus"/>
    <property type="evidence" value="ECO:0007669"/>
    <property type="project" value="TreeGrafter"/>
</dbReference>
<evidence type="ECO:0000313" key="4">
    <source>
        <dbReference type="Proteomes" id="UP000016088"/>
    </source>
</evidence>